<feature type="domain" description="Lumazine-binding" evidence="11">
    <location>
        <begin position="97"/>
        <end position="193"/>
    </location>
</feature>
<keyword evidence="14" id="KW-1185">Reference proteome</keyword>
<dbReference type="GO" id="GO:0009231">
    <property type="term" value="P:riboflavin biosynthetic process"/>
    <property type="evidence" value="ECO:0007669"/>
    <property type="project" value="UniProtKB-KW"/>
</dbReference>
<evidence type="ECO:0000256" key="5">
    <source>
        <dbReference type="ARBA" id="ARBA00013950"/>
    </source>
</evidence>
<evidence type="ECO:0000313" key="13">
    <source>
        <dbReference type="EMBL" id="KDA53573.1"/>
    </source>
</evidence>
<dbReference type="Gene3D" id="2.40.30.20">
    <property type="match status" value="2"/>
</dbReference>
<proteinExistence type="predicted"/>
<dbReference type="EMBL" id="JMFG01000020">
    <property type="protein sequence ID" value="KDA53573.1"/>
    <property type="molecule type" value="Genomic_DNA"/>
</dbReference>
<dbReference type="GO" id="GO:0004746">
    <property type="term" value="F:riboflavin synthase activity"/>
    <property type="evidence" value="ECO:0007669"/>
    <property type="project" value="UniProtKB-UniRule"/>
</dbReference>
<reference evidence="12" key="2">
    <citation type="journal article" date="2020" name="mSystems">
        <title>Genome- and Community-Level Interaction Insights into Carbon Utilization and Element Cycling Functions of Hydrothermarchaeota in Hydrothermal Sediment.</title>
        <authorList>
            <person name="Zhou Z."/>
            <person name="Liu Y."/>
            <person name="Xu W."/>
            <person name="Pan J."/>
            <person name="Luo Z.H."/>
            <person name="Li M."/>
        </authorList>
    </citation>
    <scope>NUCLEOTIDE SEQUENCE [LARGE SCALE GENOMIC DNA]</scope>
    <source>
        <strain evidence="12">SpSt-186</strain>
    </source>
</reference>
<evidence type="ECO:0000313" key="14">
    <source>
        <dbReference type="Proteomes" id="UP000027284"/>
    </source>
</evidence>
<comment type="catalytic activity">
    <reaction evidence="1">
        <text>2 6,7-dimethyl-8-(1-D-ribityl)lumazine + H(+) = 5-amino-6-(D-ribitylamino)uracil + riboflavin</text>
        <dbReference type="Rhea" id="RHEA:20772"/>
        <dbReference type="ChEBI" id="CHEBI:15378"/>
        <dbReference type="ChEBI" id="CHEBI:15934"/>
        <dbReference type="ChEBI" id="CHEBI:57986"/>
        <dbReference type="ChEBI" id="CHEBI:58201"/>
        <dbReference type="EC" id="2.5.1.9"/>
    </reaction>
</comment>
<evidence type="ECO:0000256" key="6">
    <source>
        <dbReference type="ARBA" id="ARBA00022619"/>
    </source>
</evidence>
<feature type="repeat" description="Lumazine-binding" evidence="10">
    <location>
        <begin position="97"/>
        <end position="193"/>
    </location>
</feature>
<evidence type="ECO:0000256" key="7">
    <source>
        <dbReference type="ARBA" id="ARBA00022679"/>
    </source>
</evidence>
<protein>
    <recommendedName>
        <fullName evidence="5 9">Riboflavin synthase</fullName>
        <ecNumber evidence="4 9">2.5.1.9</ecNumber>
    </recommendedName>
</protein>
<evidence type="ECO:0000256" key="3">
    <source>
        <dbReference type="ARBA" id="ARBA00004887"/>
    </source>
</evidence>
<dbReference type="STRING" id="1312852.EG19_05065"/>
<dbReference type="PANTHER" id="PTHR21098">
    <property type="entry name" value="RIBOFLAVIN SYNTHASE ALPHA CHAIN"/>
    <property type="match status" value="1"/>
</dbReference>
<dbReference type="PANTHER" id="PTHR21098:SF12">
    <property type="entry name" value="RIBOFLAVIN SYNTHASE"/>
    <property type="match status" value="1"/>
</dbReference>
<feature type="domain" description="Lumazine-binding" evidence="11">
    <location>
        <begin position="1"/>
        <end position="96"/>
    </location>
</feature>
<dbReference type="NCBIfam" id="TIGR00187">
    <property type="entry name" value="ribE"/>
    <property type="match status" value="1"/>
</dbReference>
<comment type="function">
    <text evidence="2">Catalyzes the dismutation of two molecules of 6,7-dimethyl-8-ribityllumazine, resulting in the formation of riboflavin and 5-amino-6-(D-ribitylamino)uracil.</text>
</comment>
<organism evidence="13 14">
    <name type="scientific">Thermoanaerobaculum aquaticum</name>
    <dbReference type="NCBI Taxonomy" id="1312852"/>
    <lineage>
        <taxon>Bacteria</taxon>
        <taxon>Pseudomonadati</taxon>
        <taxon>Acidobacteriota</taxon>
        <taxon>Thermoanaerobaculia</taxon>
        <taxon>Thermoanaerobaculales</taxon>
        <taxon>Thermoanaerobaculaceae</taxon>
        <taxon>Thermoanaerobaculum</taxon>
    </lineage>
</organism>
<dbReference type="FunFam" id="2.40.30.20:FF:000004">
    <property type="entry name" value="Riboflavin synthase, alpha subunit"/>
    <property type="match status" value="1"/>
</dbReference>
<accession>A0A062XRX2</accession>
<dbReference type="SUPFAM" id="SSF63380">
    <property type="entry name" value="Riboflavin synthase domain-like"/>
    <property type="match status" value="2"/>
</dbReference>
<sequence length="197" mass="20968">MFSGIVQTVGTLVQRESVGLGQRLTVQAQVPGGPLALGESVAINGACLTVETVEGESLRFFCSRETLERTTLGLLPVGSKVNVERALRVGDLLGGHWVSGHVDAKARVLAVRREGEGVVVRCEIPKKLSPEIAEKGSVAVDGVSLTVSRLGGSWFEVSLVPFTLQQTTLGQLRPGALVNLETDLLAKYVRRVLAERG</sequence>
<dbReference type="CDD" id="cd00402">
    <property type="entry name" value="Riboflavin_synthase_like"/>
    <property type="match status" value="1"/>
</dbReference>
<reference evidence="13 14" key="1">
    <citation type="submission" date="2014-04" db="EMBL/GenBank/DDBJ databases">
        <title>The Genome Sequence of Thermoanaerobaculum aquaticum MP-01, The First Cultivated Group 23 Acidobacterium.</title>
        <authorList>
            <person name="Stamps B.W."/>
            <person name="Losey N.A."/>
            <person name="Lawson P.A."/>
            <person name="Stevenson B.S."/>
        </authorList>
    </citation>
    <scope>NUCLEOTIDE SEQUENCE [LARGE SCALE GENOMIC DNA]</scope>
    <source>
        <strain evidence="13 14">MP-01</strain>
    </source>
</reference>
<dbReference type="InterPro" id="IPR017938">
    <property type="entry name" value="Riboflavin_synthase-like_b-brl"/>
</dbReference>
<dbReference type="EC" id="2.5.1.9" evidence="4 9"/>
<evidence type="ECO:0000256" key="8">
    <source>
        <dbReference type="ARBA" id="ARBA00022737"/>
    </source>
</evidence>
<dbReference type="InterPro" id="IPR023366">
    <property type="entry name" value="ATP_synth_asu-like_sf"/>
</dbReference>
<dbReference type="InterPro" id="IPR001783">
    <property type="entry name" value="Lumazine-bd"/>
</dbReference>
<dbReference type="Proteomes" id="UP000027284">
    <property type="component" value="Unassembled WGS sequence"/>
</dbReference>
<evidence type="ECO:0000313" key="12">
    <source>
        <dbReference type="EMBL" id="HEQ88664.1"/>
    </source>
</evidence>
<dbReference type="PIRSF" id="PIRSF000498">
    <property type="entry name" value="Riboflavin_syn_A"/>
    <property type="match status" value="1"/>
</dbReference>
<keyword evidence="6" id="KW-0686">Riboflavin biosynthesis</keyword>
<comment type="caution">
    <text evidence="13">The sequence shown here is derived from an EMBL/GenBank/DDBJ whole genome shotgun (WGS) entry which is preliminary data.</text>
</comment>
<dbReference type="PROSITE" id="PS51177">
    <property type="entry name" value="LUMAZINE_BIND"/>
    <property type="match status" value="2"/>
</dbReference>
<evidence type="ECO:0000256" key="4">
    <source>
        <dbReference type="ARBA" id="ARBA00012827"/>
    </source>
</evidence>
<keyword evidence="8" id="KW-0677">Repeat</keyword>
<dbReference type="OrthoDB" id="9788537at2"/>
<evidence type="ECO:0000256" key="9">
    <source>
        <dbReference type="NCBIfam" id="TIGR00187"/>
    </source>
</evidence>
<dbReference type="InterPro" id="IPR026017">
    <property type="entry name" value="Lumazine-bd_dom"/>
</dbReference>
<evidence type="ECO:0000256" key="1">
    <source>
        <dbReference type="ARBA" id="ARBA00000968"/>
    </source>
</evidence>
<dbReference type="Pfam" id="PF00677">
    <property type="entry name" value="Lum_binding"/>
    <property type="match status" value="2"/>
</dbReference>
<dbReference type="NCBIfam" id="NF006767">
    <property type="entry name" value="PRK09289.1"/>
    <property type="match status" value="1"/>
</dbReference>
<dbReference type="EMBL" id="DSHW01000346">
    <property type="protein sequence ID" value="HEQ88664.1"/>
    <property type="molecule type" value="Genomic_DNA"/>
</dbReference>
<dbReference type="RefSeq" id="WP_038049412.1">
    <property type="nucleotide sequence ID" value="NZ_JMFG01000020.1"/>
</dbReference>
<evidence type="ECO:0000259" key="11">
    <source>
        <dbReference type="PROSITE" id="PS51177"/>
    </source>
</evidence>
<comment type="pathway">
    <text evidence="3">Cofactor biosynthesis; riboflavin biosynthesis; riboflavin from 2-hydroxy-3-oxobutyl phosphate and 5-amino-6-(D-ribitylamino)uracil: step 2/2.</text>
</comment>
<dbReference type="AlphaFoldDB" id="A0A062XRX2"/>
<evidence type="ECO:0000256" key="10">
    <source>
        <dbReference type="PROSITE-ProRule" id="PRU00524"/>
    </source>
</evidence>
<evidence type="ECO:0000256" key="2">
    <source>
        <dbReference type="ARBA" id="ARBA00002803"/>
    </source>
</evidence>
<name>A0A062XRX2_9BACT</name>
<feature type="repeat" description="Lumazine-binding" evidence="10">
    <location>
        <begin position="1"/>
        <end position="96"/>
    </location>
</feature>
<keyword evidence="7 12" id="KW-0808">Transferase</keyword>
<gene>
    <name evidence="13" type="ORF">EG19_05065</name>
    <name evidence="12" type="ORF">ENP06_04550</name>
</gene>